<accession>A0A5N3WUK6</accession>
<feature type="compositionally biased region" description="Pro residues" evidence="5">
    <location>
        <begin position="12"/>
        <end position="23"/>
    </location>
</feature>
<keyword evidence="4" id="KW-0968">Cytoplasmic vesicle</keyword>
<dbReference type="PANTHER" id="PTHR31937">
    <property type="entry name" value="TRANSMEMBRANE PROTEIN 163"/>
    <property type="match status" value="1"/>
</dbReference>
<evidence type="ECO:0000256" key="5">
    <source>
        <dbReference type="SAM" id="MobiDB-lite"/>
    </source>
</evidence>
<dbReference type="EMBL" id="VCEA01000001">
    <property type="protein sequence ID" value="KAB0364528.1"/>
    <property type="molecule type" value="Genomic_DNA"/>
</dbReference>
<dbReference type="Proteomes" id="UP000326458">
    <property type="component" value="Unassembled WGS sequence"/>
</dbReference>
<evidence type="ECO:0000256" key="3">
    <source>
        <dbReference type="ARBA" id="ARBA00022833"/>
    </source>
</evidence>
<evidence type="ECO:0000256" key="2">
    <source>
        <dbReference type="ARBA" id="ARBA00004541"/>
    </source>
</evidence>
<proteinExistence type="predicted"/>
<dbReference type="InterPro" id="IPR026765">
    <property type="entry name" value="Tmem163"/>
</dbReference>
<reference evidence="7 8" key="1">
    <citation type="submission" date="2019-06" db="EMBL/GenBank/DDBJ databases">
        <title>Discovery of a novel chromosome fission-fusion reversal in muntjac.</title>
        <authorList>
            <person name="Mudd A.B."/>
            <person name="Bredeson J.V."/>
            <person name="Baum R."/>
            <person name="Hockemeyer D."/>
            <person name="Rokhsar D.S."/>
        </authorList>
    </citation>
    <scope>NUCLEOTIDE SEQUENCE [LARGE SCALE GENOMIC DNA]</scope>
    <source>
        <strain evidence="7">UTSW_UCB_Mm</strain>
        <tissue evidence="7">Fibroblast cell line</tissue>
    </source>
</reference>
<gene>
    <name evidence="7" type="ORF">FD754_008684</name>
</gene>
<evidence type="ECO:0000313" key="8">
    <source>
        <dbReference type="Proteomes" id="UP000326458"/>
    </source>
</evidence>
<dbReference type="GO" id="GO:0008270">
    <property type="term" value="F:zinc ion binding"/>
    <property type="evidence" value="ECO:0007669"/>
    <property type="project" value="TreeGrafter"/>
</dbReference>
<dbReference type="AlphaFoldDB" id="A0A5N3WUK6"/>
<keyword evidence="6" id="KW-1133">Transmembrane helix</keyword>
<dbReference type="GO" id="GO:0030672">
    <property type="term" value="C:synaptic vesicle membrane"/>
    <property type="evidence" value="ECO:0007669"/>
    <property type="project" value="TreeGrafter"/>
</dbReference>
<keyword evidence="6" id="KW-0472">Membrane</keyword>
<keyword evidence="3" id="KW-0862">Zinc</keyword>
<protein>
    <submittedName>
        <fullName evidence="7">Uncharacterized protein</fullName>
    </submittedName>
</protein>
<evidence type="ECO:0000256" key="6">
    <source>
        <dbReference type="SAM" id="Phobius"/>
    </source>
</evidence>
<evidence type="ECO:0000256" key="1">
    <source>
        <dbReference type="ARBA" id="ARBA00004127"/>
    </source>
</evidence>
<comment type="subcellular location">
    <subcellularLocation>
        <location evidence="2">Cytoplasmic vesicle</location>
    </subcellularLocation>
    <subcellularLocation>
        <location evidence="1">Endomembrane system</location>
        <topology evidence="1">Multi-pass membrane protein</topology>
    </subcellularLocation>
</comment>
<name>A0A5N3WUK6_MUNMU</name>
<dbReference type="PANTHER" id="PTHR31937:SF2">
    <property type="entry name" value="TRANSMEMBRANE PROTEIN 163"/>
    <property type="match status" value="1"/>
</dbReference>
<organism evidence="7 8">
    <name type="scientific">Muntiacus muntjak</name>
    <name type="common">Barking deer</name>
    <name type="synonym">Indian muntjac</name>
    <dbReference type="NCBI Taxonomy" id="9888"/>
    <lineage>
        <taxon>Eukaryota</taxon>
        <taxon>Metazoa</taxon>
        <taxon>Chordata</taxon>
        <taxon>Craniata</taxon>
        <taxon>Vertebrata</taxon>
        <taxon>Euteleostomi</taxon>
        <taxon>Mammalia</taxon>
        <taxon>Eutheria</taxon>
        <taxon>Laurasiatheria</taxon>
        <taxon>Artiodactyla</taxon>
        <taxon>Ruminantia</taxon>
        <taxon>Pecora</taxon>
        <taxon>Cervidae</taxon>
        <taxon>Muntiacinae</taxon>
        <taxon>Muntiacus</taxon>
    </lineage>
</organism>
<keyword evidence="6" id="KW-0812">Transmembrane</keyword>
<comment type="caution">
    <text evidence="7">The sequence shown here is derived from an EMBL/GenBank/DDBJ whole genome shotgun (WGS) entry which is preliminary data.</text>
</comment>
<feature type="region of interest" description="Disordered" evidence="5">
    <location>
        <begin position="1"/>
        <end position="63"/>
    </location>
</feature>
<evidence type="ECO:0000313" key="7">
    <source>
        <dbReference type="EMBL" id="KAB0364528.1"/>
    </source>
</evidence>
<feature type="transmembrane region" description="Helical" evidence="6">
    <location>
        <begin position="86"/>
        <end position="105"/>
    </location>
</feature>
<sequence>METAAGSERRSPPGPAVPPPPRGHAPMATASGPLSSPAREPPQPEEERQLRISESGQFSDGLEDRGLLESSTRLKPHEAQNYRKKALWVSWFSIIVTLALAVAAFSEIRKKLGNFGFAYYACLHQGLFQRVNSLHEVAKYWSFSFSICPSNEHPGLISFRMDWLDLLALCLVLLSDHDKSLTHCEFIFRHSIHVLWEVKIYLKHSQGKTFPKIHSIFQHNSSSGGFPSAPRMILCVLRCSCLFFLIKEVRAHYESS</sequence>
<evidence type="ECO:0000256" key="4">
    <source>
        <dbReference type="ARBA" id="ARBA00023329"/>
    </source>
</evidence>
<keyword evidence="8" id="KW-1185">Reference proteome</keyword>